<protein>
    <submittedName>
        <fullName evidence="1">Uncharacterized protein</fullName>
    </submittedName>
</protein>
<dbReference type="Proteomes" id="UP001055437">
    <property type="component" value="Chromosome"/>
</dbReference>
<accession>A0A9N7PK34</accession>
<dbReference type="RefSeq" id="WP_066678647.1">
    <property type="nucleotide sequence ID" value="NZ_CABMIZ010000048.1"/>
</dbReference>
<evidence type="ECO:0000313" key="1">
    <source>
        <dbReference type="EMBL" id="AYE35456.1"/>
    </source>
</evidence>
<dbReference type="OrthoDB" id="1739422at2"/>
<dbReference type="EMBL" id="CP023671">
    <property type="protein sequence ID" value="AYE35456.1"/>
    <property type="molecule type" value="Genomic_DNA"/>
</dbReference>
<evidence type="ECO:0000313" key="3">
    <source>
        <dbReference type="Proteomes" id="UP000280586"/>
    </source>
</evidence>
<reference evidence="2" key="2">
    <citation type="submission" date="2022-06" db="EMBL/GenBank/DDBJ databases">
        <authorList>
            <person name="Holder M.E."/>
            <person name="Ajami N.J."/>
            <person name="Petrosino J.F."/>
        </authorList>
    </citation>
    <scope>NUCLEOTIDE SEQUENCE</scope>
    <source>
        <strain evidence="2">RMA 8861</strain>
    </source>
</reference>
<proteinExistence type="predicted"/>
<gene>
    <name evidence="1" type="ORF">CP523_14030</name>
    <name evidence="2" type="ORF">NH397_06430</name>
</gene>
<name>A0A9N7PK34_CLOSE</name>
<dbReference type="GeneID" id="303561802"/>
<keyword evidence="4" id="KW-1185">Reference proteome</keyword>
<dbReference type="EMBL" id="CP099799">
    <property type="protein sequence ID" value="USS02052.1"/>
    <property type="molecule type" value="Genomic_DNA"/>
</dbReference>
<dbReference type="Proteomes" id="UP000280586">
    <property type="component" value="Chromosome"/>
</dbReference>
<organism evidence="1 3">
    <name type="scientific">Clostridium septicum</name>
    <dbReference type="NCBI Taxonomy" id="1504"/>
    <lineage>
        <taxon>Bacteria</taxon>
        <taxon>Bacillati</taxon>
        <taxon>Bacillota</taxon>
        <taxon>Clostridia</taxon>
        <taxon>Eubacteriales</taxon>
        <taxon>Clostridiaceae</taxon>
        <taxon>Clostridium</taxon>
    </lineage>
</organism>
<dbReference type="AlphaFoldDB" id="A0A9N7PK34"/>
<evidence type="ECO:0000313" key="4">
    <source>
        <dbReference type="Proteomes" id="UP001055437"/>
    </source>
</evidence>
<sequence length="153" mass="17806">MVVSEVNQIILNIRRGNYRYIGSGSSRQVFDLRNGYVIKVARNKAGTAQNRAEYIISSSDYSELFAKVIYASDNFYFIIMEKANTVNTFSWVLKYFNASCNKDLVNSTKLQYIHQKYNLLWADLFKKSSWGVINGRPVIIDYGFTRMVAKRYY</sequence>
<dbReference type="KEGG" id="csep:CP523_14030"/>
<reference evidence="1 3" key="1">
    <citation type="submission" date="2017-09" db="EMBL/GenBank/DDBJ databases">
        <authorList>
            <person name="Thomas P."/>
            <person name="Seyboldt C."/>
        </authorList>
    </citation>
    <scope>NUCLEOTIDE SEQUENCE [LARGE SCALE GENOMIC DNA]</scope>
    <source>
        <strain evidence="1 3">DSM 7534</strain>
    </source>
</reference>
<evidence type="ECO:0000313" key="2">
    <source>
        <dbReference type="EMBL" id="USS02052.1"/>
    </source>
</evidence>